<evidence type="ECO:0000313" key="1">
    <source>
        <dbReference type="EMBL" id="CAI9731547.1"/>
    </source>
</evidence>
<keyword evidence="2" id="KW-1185">Reference proteome</keyword>
<gene>
    <name evidence="1" type="ORF">OCTVUL_1B020064</name>
</gene>
<sequence length="75" mass="7856">MATPRSSNFLLSDRVLSIPSKSANDCAYVEISIRIDNFAFENSTSSGGSGGGGDGKERSGDLILGIMQDLISEAK</sequence>
<organism evidence="1 2">
    <name type="scientific">Octopus vulgaris</name>
    <name type="common">Common octopus</name>
    <dbReference type="NCBI Taxonomy" id="6645"/>
    <lineage>
        <taxon>Eukaryota</taxon>
        <taxon>Metazoa</taxon>
        <taxon>Spiralia</taxon>
        <taxon>Lophotrochozoa</taxon>
        <taxon>Mollusca</taxon>
        <taxon>Cephalopoda</taxon>
        <taxon>Coleoidea</taxon>
        <taxon>Octopodiformes</taxon>
        <taxon>Octopoda</taxon>
        <taxon>Incirrata</taxon>
        <taxon>Octopodidae</taxon>
        <taxon>Octopus</taxon>
    </lineage>
</organism>
<dbReference type="Proteomes" id="UP001162480">
    <property type="component" value="Chromosome 13"/>
</dbReference>
<name>A0AA36BD93_OCTVU</name>
<proteinExistence type="predicted"/>
<dbReference type="AlphaFoldDB" id="A0AA36BD93"/>
<protein>
    <submittedName>
        <fullName evidence="1">Uncharacterized protein</fullName>
    </submittedName>
</protein>
<dbReference type="EMBL" id="OX597826">
    <property type="protein sequence ID" value="CAI9731547.1"/>
    <property type="molecule type" value="Genomic_DNA"/>
</dbReference>
<evidence type="ECO:0000313" key="2">
    <source>
        <dbReference type="Proteomes" id="UP001162480"/>
    </source>
</evidence>
<reference evidence="1" key="1">
    <citation type="submission" date="2023-08" db="EMBL/GenBank/DDBJ databases">
        <authorList>
            <person name="Alioto T."/>
            <person name="Alioto T."/>
            <person name="Gomez Garrido J."/>
        </authorList>
    </citation>
    <scope>NUCLEOTIDE SEQUENCE</scope>
</reference>
<accession>A0AA36BD93</accession>